<comment type="caution">
    <text evidence="1">The sequence shown here is derived from an EMBL/GenBank/DDBJ whole genome shotgun (WGS) entry which is preliminary data.</text>
</comment>
<dbReference type="EMBL" id="MRZV01000081">
    <property type="protein sequence ID" value="PIK59496.1"/>
    <property type="molecule type" value="Genomic_DNA"/>
</dbReference>
<feature type="non-terminal residue" evidence="1">
    <location>
        <position position="67"/>
    </location>
</feature>
<gene>
    <name evidence="1" type="ORF">BSL78_03568</name>
</gene>
<organism evidence="1 2">
    <name type="scientific">Stichopus japonicus</name>
    <name type="common">Sea cucumber</name>
    <dbReference type="NCBI Taxonomy" id="307972"/>
    <lineage>
        <taxon>Eukaryota</taxon>
        <taxon>Metazoa</taxon>
        <taxon>Echinodermata</taxon>
        <taxon>Eleutherozoa</taxon>
        <taxon>Echinozoa</taxon>
        <taxon>Holothuroidea</taxon>
        <taxon>Aspidochirotacea</taxon>
        <taxon>Aspidochirotida</taxon>
        <taxon>Stichopodidae</taxon>
        <taxon>Apostichopus</taxon>
    </lineage>
</organism>
<evidence type="ECO:0000313" key="1">
    <source>
        <dbReference type="EMBL" id="PIK59496.1"/>
    </source>
</evidence>
<keyword evidence="2" id="KW-1185">Reference proteome</keyword>
<name>A0A2G8LGX0_STIJA</name>
<proteinExistence type="predicted"/>
<dbReference type="Proteomes" id="UP000230750">
    <property type="component" value="Unassembled WGS sequence"/>
</dbReference>
<evidence type="ECO:0000313" key="2">
    <source>
        <dbReference type="Proteomes" id="UP000230750"/>
    </source>
</evidence>
<accession>A0A2G8LGX0</accession>
<sequence>MALVAFSQDELDGDISFPKVTASHVNDTFLCGCDAISCNDEDTCRTNRKCFIYLARRGTNTDTLYLE</sequence>
<dbReference type="AlphaFoldDB" id="A0A2G8LGX0"/>
<protein>
    <submittedName>
        <fullName evidence="1">Uncharacterized protein</fullName>
    </submittedName>
</protein>
<reference evidence="1 2" key="1">
    <citation type="journal article" date="2017" name="PLoS Biol.">
        <title>The sea cucumber genome provides insights into morphological evolution and visceral regeneration.</title>
        <authorList>
            <person name="Zhang X."/>
            <person name="Sun L."/>
            <person name="Yuan J."/>
            <person name="Sun Y."/>
            <person name="Gao Y."/>
            <person name="Zhang L."/>
            <person name="Li S."/>
            <person name="Dai H."/>
            <person name="Hamel J.F."/>
            <person name="Liu C."/>
            <person name="Yu Y."/>
            <person name="Liu S."/>
            <person name="Lin W."/>
            <person name="Guo K."/>
            <person name="Jin S."/>
            <person name="Xu P."/>
            <person name="Storey K.B."/>
            <person name="Huan P."/>
            <person name="Zhang T."/>
            <person name="Zhou Y."/>
            <person name="Zhang J."/>
            <person name="Lin C."/>
            <person name="Li X."/>
            <person name="Xing L."/>
            <person name="Huo D."/>
            <person name="Sun M."/>
            <person name="Wang L."/>
            <person name="Mercier A."/>
            <person name="Li F."/>
            <person name="Yang H."/>
            <person name="Xiang J."/>
        </authorList>
    </citation>
    <scope>NUCLEOTIDE SEQUENCE [LARGE SCALE GENOMIC DNA]</scope>
    <source>
        <strain evidence="1">Shaxun</strain>
        <tissue evidence="1">Muscle</tissue>
    </source>
</reference>